<name>A0A9N9Z1C0_9HYPO</name>
<keyword evidence="2" id="KW-1185">Reference proteome</keyword>
<sequence>MTFYDNTHPHTWGVNPETTQIVLRLVSNPTPQRGDNGNGSHGALASKPASNCRELQVGRARRGKDPLRALVEKQDRRKNLVLGAPQCMGCDLTWVAFAEPKEPYMSEACADFLTCVRDTFYPSQVCARLDKVDRSLWVVLLEDPLYFNAIQFGTLAYRELLAGLPSSKETHKHRLKTIGLLRERLGSIDKQAATSDATALAIIILAHFAEAIGDTKSFEAHINGLKALVDARGGLKDLKSGLLELRTKICRVDTAFAFLSDRPPMFFQGEVPWDRYVVDQQKPTNTGSNYIHLQTMQPLDWRLVNVWLDMQQFSFMCNDNQKRGVRLDQLVYSKIMVSMQYRLLSLSFNDFSLNNALRAGMLVVMTRLMFGWHPRNDAQVRAAVRLDEAMVSILDGKIDVPHQLLFWMHMVRSQLGGLARIDVRLNAWLVDTLEALSFRSWAESRELLLSMVWFEFFGDSQAELAFDYASMNLPDR</sequence>
<organism evidence="1 2">
    <name type="scientific">Clonostachys solani</name>
    <dbReference type="NCBI Taxonomy" id="160281"/>
    <lineage>
        <taxon>Eukaryota</taxon>
        <taxon>Fungi</taxon>
        <taxon>Dikarya</taxon>
        <taxon>Ascomycota</taxon>
        <taxon>Pezizomycotina</taxon>
        <taxon>Sordariomycetes</taxon>
        <taxon>Hypocreomycetidae</taxon>
        <taxon>Hypocreales</taxon>
        <taxon>Bionectriaceae</taxon>
        <taxon>Clonostachys</taxon>
    </lineage>
</organism>
<dbReference type="OrthoDB" id="4158087at2759"/>
<dbReference type="EMBL" id="CABFOC020000018">
    <property type="protein sequence ID" value="CAH0047255.1"/>
    <property type="molecule type" value="Genomic_DNA"/>
</dbReference>
<accession>A0A9N9Z1C0</accession>
<protein>
    <submittedName>
        <fullName evidence="1">Uncharacterized protein</fullName>
    </submittedName>
</protein>
<gene>
    <name evidence="1" type="ORF">CSOL1703_00013495</name>
</gene>
<proteinExistence type="predicted"/>
<comment type="caution">
    <text evidence="1">The sequence shown here is derived from an EMBL/GenBank/DDBJ whole genome shotgun (WGS) entry which is preliminary data.</text>
</comment>
<dbReference type="PANTHER" id="PTHR37540">
    <property type="entry name" value="TRANSCRIPTION FACTOR (ACR-2), PUTATIVE-RELATED-RELATED"/>
    <property type="match status" value="1"/>
</dbReference>
<reference evidence="1" key="1">
    <citation type="submission" date="2021-10" db="EMBL/GenBank/DDBJ databases">
        <authorList>
            <person name="Piombo E."/>
        </authorList>
    </citation>
    <scope>NUCLEOTIDE SEQUENCE</scope>
</reference>
<evidence type="ECO:0000313" key="2">
    <source>
        <dbReference type="Proteomes" id="UP000775872"/>
    </source>
</evidence>
<dbReference type="AlphaFoldDB" id="A0A9N9Z1C0"/>
<dbReference type="Proteomes" id="UP000775872">
    <property type="component" value="Unassembled WGS sequence"/>
</dbReference>
<evidence type="ECO:0000313" key="1">
    <source>
        <dbReference type="EMBL" id="CAH0047255.1"/>
    </source>
</evidence>
<dbReference type="PANTHER" id="PTHR37540:SF5">
    <property type="entry name" value="TRANSCRIPTION FACTOR DOMAIN-CONTAINING PROTEIN"/>
    <property type="match status" value="1"/>
</dbReference>